<evidence type="ECO:0000313" key="4">
    <source>
        <dbReference type="Proteomes" id="UP001152797"/>
    </source>
</evidence>
<dbReference type="AlphaFoldDB" id="A0A9P1FUG3"/>
<organism evidence="2">
    <name type="scientific">Cladocopium goreaui</name>
    <dbReference type="NCBI Taxonomy" id="2562237"/>
    <lineage>
        <taxon>Eukaryota</taxon>
        <taxon>Sar</taxon>
        <taxon>Alveolata</taxon>
        <taxon>Dinophyceae</taxon>
        <taxon>Suessiales</taxon>
        <taxon>Symbiodiniaceae</taxon>
        <taxon>Cladocopium</taxon>
    </lineage>
</organism>
<evidence type="ECO:0000313" key="3">
    <source>
        <dbReference type="EMBL" id="CAL1143409.1"/>
    </source>
</evidence>
<dbReference type="EMBL" id="CAMXCT010001434">
    <property type="protein sequence ID" value="CAI3990034.1"/>
    <property type="molecule type" value="Genomic_DNA"/>
</dbReference>
<keyword evidence="1" id="KW-0732">Signal</keyword>
<reference evidence="3" key="2">
    <citation type="submission" date="2024-04" db="EMBL/GenBank/DDBJ databases">
        <authorList>
            <person name="Chen Y."/>
            <person name="Shah S."/>
            <person name="Dougan E. K."/>
            <person name="Thang M."/>
            <person name="Chan C."/>
        </authorList>
    </citation>
    <scope>NUCLEOTIDE SEQUENCE [LARGE SCALE GENOMIC DNA]</scope>
</reference>
<keyword evidence="4" id="KW-1185">Reference proteome</keyword>
<feature type="chain" id="PRO_5043272222" evidence="1">
    <location>
        <begin position="20"/>
        <end position="150"/>
    </location>
</feature>
<dbReference type="EMBL" id="CAMXCT020001434">
    <property type="protein sequence ID" value="CAL1143409.1"/>
    <property type="molecule type" value="Genomic_DNA"/>
</dbReference>
<accession>A0A9P1FUG3</accession>
<evidence type="ECO:0000256" key="1">
    <source>
        <dbReference type="SAM" id="SignalP"/>
    </source>
</evidence>
<feature type="signal peptide" evidence="1">
    <location>
        <begin position="1"/>
        <end position="19"/>
    </location>
</feature>
<name>A0A9P1FUG3_9DINO</name>
<comment type="caution">
    <text evidence="2">The sequence shown here is derived from an EMBL/GenBank/DDBJ whole genome shotgun (WGS) entry which is preliminary data.</text>
</comment>
<gene>
    <name evidence="2" type="ORF">C1SCF055_LOCUS17055</name>
</gene>
<proteinExistence type="predicted"/>
<reference evidence="2" key="1">
    <citation type="submission" date="2022-10" db="EMBL/GenBank/DDBJ databases">
        <authorList>
            <person name="Chen Y."/>
            <person name="Dougan E. K."/>
            <person name="Chan C."/>
            <person name="Rhodes N."/>
            <person name="Thang M."/>
        </authorList>
    </citation>
    <scope>NUCLEOTIDE SEQUENCE</scope>
</reference>
<dbReference type="EMBL" id="CAMXCT030001434">
    <property type="protein sequence ID" value="CAL4777346.1"/>
    <property type="molecule type" value="Genomic_DNA"/>
</dbReference>
<sequence>MAHGLGLIGCILLWAPALSLRTDFNGTAESGACGLLSNCCATPKCSKKKYWNSNALVYLAFEKCRVFEPKGPWRTEDGKLEMTSLNKGLFTKLDKADYICRETCDIYKEDAEGQRSYYPEFTGRTVYRAGGVEERPNMNCRFGYVEVNSR</sequence>
<dbReference type="Proteomes" id="UP001152797">
    <property type="component" value="Unassembled WGS sequence"/>
</dbReference>
<evidence type="ECO:0000313" key="2">
    <source>
        <dbReference type="EMBL" id="CAI3990034.1"/>
    </source>
</evidence>
<protein>
    <submittedName>
        <fullName evidence="2">Uncharacterized protein</fullName>
    </submittedName>
</protein>